<dbReference type="KEGG" id="mpro:BJP34_19610"/>
<accession>A0A1D8TUM5</accession>
<dbReference type="OrthoDB" id="463944at2"/>
<proteinExistence type="predicted"/>
<sequence length="153" mass="16882">MKRLIVGGLSVLLMAAATPAVQAETTVVKQNSLNNALVSQRIASTIATGSFITVDRGHRTQGNAKIVNENGKRYLEFDQSFKTGSGPEVKVLLYRNSSVPRKIRPQDYVTLARLQKFSGAQRYAIPDDLNLDEFGSVAVWCRRFNITFGYASL</sequence>
<dbReference type="Pfam" id="PF10517">
    <property type="entry name" value="DM13"/>
    <property type="match status" value="1"/>
</dbReference>
<evidence type="ECO:0000259" key="2">
    <source>
        <dbReference type="PROSITE" id="PS51549"/>
    </source>
</evidence>
<dbReference type="PROSITE" id="PS51549">
    <property type="entry name" value="DM13"/>
    <property type="match status" value="1"/>
</dbReference>
<evidence type="ECO:0000256" key="1">
    <source>
        <dbReference type="SAM" id="SignalP"/>
    </source>
</evidence>
<feature type="signal peptide" evidence="1">
    <location>
        <begin position="1"/>
        <end position="23"/>
    </location>
</feature>
<feature type="chain" id="PRO_5009438858" evidence="1">
    <location>
        <begin position="24"/>
        <end position="153"/>
    </location>
</feature>
<dbReference type="EMBL" id="CP017599">
    <property type="protein sequence ID" value="AOX01351.1"/>
    <property type="molecule type" value="Genomic_DNA"/>
</dbReference>
<evidence type="ECO:0000313" key="4">
    <source>
        <dbReference type="Proteomes" id="UP000177870"/>
    </source>
</evidence>
<protein>
    <submittedName>
        <fullName evidence="3">Electron transfer flavoprotein</fullName>
    </submittedName>
</protein>
<feature type="domain" description="DM13" evidence="2">
    <location>
        <begin position="49"/>
        <end position="153"/>
    </location>
</feature>
<evidence type="ECO:0000313" key="3">
    <source>
        <dbReference type="EMBL" id="AOX01351.1"/>
    </source>
</evidence>
<dbReference type="InterPro" id="IPR019545">
    <property type="entry name" value="DM13_domain"/>
</dbReference>
<dbReference type="STRING" id="1458985.BJP34_19610"/>
<dbReference type="Proteomes" id="UP000177870">
    <property type="component" value="Chromosome"/>
</dbReference>
<name>A0A1D8TUM5_9CYAN</name>
<reference evidence="4" key="1">
    <citation type="submission" date="2016-10" db="EMBL/GenBank/DDBJ databases">
        <title>Comparative genomics uncovers the prolific and rare metabolic potential of the cyanobacterial genus Moorea.</title>
        <authorList>
            <person name="Leao T."/>
            <person name="Castelao G."/>
            <person name="Korobeynikov A."/>
            <person name="Monroe E.A."/>
            <person name="Podell S."/>
            <person name="Glukhov E."/>
            <person name="Allen E."/>
            <person name="Gerwick W.H."/>
            <person name="Gerwick L."/>
        </authorList>
    </citation>
    <scope>NUCLEOTIDE SEQUENCE [LARGE SCALE GENOMIC DNA]</scope>
    <source>
        <strain evidence="4">PAL-8-15-08-1</strain>
    </source>
</reference>
<dbReference type="RefSeq" id="WP_070393793.1">
    <property type="nucleotide sequence ID" value="NZ_CP017599.1"/>
</dbReference>
<organism evidence="3 4">
    <name type="scientific">Moorena producens PAL-8-15-08-1</name>
    <dbReference type="NCBI Taxonomy" id="1458985"/>
    <lineage>
        <taxon>Bacteria</taxon>
        <taxon>Bacillati</taxon>
        <taxon>Cyanobacteriota</taxon>
        <taxon>Cyanophyceae</taxon>
        <taxon>Coleofasciculales</taxon>
        <taxon>Coleofasciculaceae</taxon>
        <taxon>Moorena</taxon>
    </lineage>
</organism>
<dbReference type="AlphaFoldDB" id="A0A1D8TUM5"/>
<gene>
    <name evidence="3" type="ORF">BJP34_19610</name>
</gene>
<keyword evidence="1" id="KW-0732">Signal</keyword>